<comment type="caution">
    <text evidence="9">The sequence shown here is derived from an EMBL/GenBank/DDBJ whole genome shotgun (WGS) entry which is preliminary data.</text>
</comment>
<dbReference type="Gene3D" id="1.25.40.10">
    <property type="entry name" value="Tetratricopeptide repeat domain"/>
    <property type="match status" value="1"/>
</dbReference>
<dbReference type="CDD" id="cd08977">
    <property type="entry name" value="SusD"/>
    <property type="match status" value="1"/>
</dbReference>
<dbReference type="Gene3D" id="1.25.40.390">
    <property type="match status" value="1"/>
</dbReference>
<name>A0A6M0CGB0_9FLAO</name>
<keyword evidence="10" id="KW-1185">Reference proteome</keyword>
<sequence length="527" mass="57970">MKKYFNLKQQISAALVFMTMLLVVGCTDDLDTTPTDDDTTSAEQFLDSPEAYKQLLAGIYANFALPGQTNAVTSSITGIDAGSGVFTRALWYMQELSADAAIWSYENDPGVAGIQRNTWTDSNSFVLGMWSRMAQSVAFANDFLRQTEGVTSSEVPEIASFRAEARFLRSLAYYYFIDLYGKAPFVDENSAVDPTFQPPQAERQQLFDFIESEVQAFMGDLPDAGQNEYGRADKGAAMMLLAKLYLNAEVYLGTPRYDDCVSICNDIIATGAYSLNPVYAHNFTGDNYLSQELIFTFISDATSSQSYGGMTIILNGEVGNLENNSAAIGVGGFGGALRMKAQHSAIINTAASGDRNTIISANRPANVTDIADRTTGYVVEKFTNNTSTGEPSASNLFADTDFPLFRYADVYLMYAEAVERGATIGGASKTQAADYINELRVRANAPQITINDLSLDFILDERVRELFWEGHRRQDLIRFDKYTGGTFNWDWKGNSRTGTAISNNLRVYPIPAQSIGTNPNLKQNQGY</sequence>
<evidence type="ECO:0000256" key="1">
    <source>
        <dbReference type="ARBA" id="ARBA00004442"/>
    </source>
</evidence>
<dbReference type="Gene3D" id="1.10.3780.10">
    <property type="entry name" value="SusD-like"/>
    <property type="match status" value="1"/>
</dbReference>
<evidence type="ECO:0000256" key="3">
    <source>
        <dbReference type="ARBA" id="ARBA00022729"/>
    </source>
</evidence>
<evidence type="ECO:0000256" key="2">
    <source>
        <dbReference type="ARBA" id="ARBA00006275"/>
    </source>
</evidence>
<keyword evidence="5" id="KW-0998">Cell outer membrane</keyword>
<dbReference type="RefSeq" id="WP_164030667.1">
    <property type="nucleotide sequence ID" value="NZ_JAABOQ010000003.1"/>
</dbReference>
<feature type="domain" description="SusD-like N-terminal" evidence="8">
    <location>
        <begin position="113"/>
        <end position="246"/>
    </location>
</feature>
<evidence type="ECO:0000256" key="5">
    <source>
        <dbReference type="ARBA" id="ARBA00023237"/>
    </source>
</evidence>
<comment type="subcellular location">
    <subcellularLocation>
        <location evidence="1">Cell outer membrane</location>
    </subcellularLocation>
</comment>
<gene>
    <name evidence="9" type="ORF">GWK10_06835</name>
</gene>
<dbReference type="Pfam" id="PF07980">
    <property type="entry name" value="SusD_RagB"/>
    <property type="match status" value="1"/>
</dbReference>
<reference evidence="9 10" key="1">
    <citation type="submission" date="2020-01" db="EMBL/GenBank/DDBJ databases">
        <title>Spongiivirga citrea KCTC 32990T.</title>
        <authorList>
            <person name="Wang G."/>
        </authorList>
    </citation>
    <scope>NUCLEOTIDE SEQUENCE [LARGE SCALE GENOMIC DNA]</scope>
    <source>
        <strain evidence="9 10">KCTC 32990</strain>
    </source>
</reference>
<dbReference type="EMBL" id="JAABOQ010000003">
    <property type="protein sequence ID" value="NER16918.1"/>
    <property type="molecule type" value="Genomic_DNA"/>
</dbReference>
<evidence type="ECO:0000259" key="7">
    <source>
        <dbReference type="Pfam" id="PF07980"/>
    </source>
</evidence>
<dbReference type="Pfam" id="PF14322">
    <property type="entry name" value="SusD-like_3"/>
    <property type="match status" value="1"/>
</dbReference>
<protein>
    <submittedName>
        <fullName evidence="9">RagB/SusD family nutrient uptake outer membrane protein</fullName>
    </submittedName>
</protein>
<feature type="chain" id="PRO_5026698969" evidence="6">
    <location>
        <begin position="26"/>
        <end position="527"/>
    </location>
</feature>
<feature type="domain" description="RagB/SusD" evidence="7">
    <location>
        <begin position="359"/>
        <end position="527"/>
    </location>
</feature>
<dbReference type="PROSITE" id="PS51257">
    <property type="entry name" value="PROKAR_LIPOPROTEIN"/>
    <property type="match status" value="1"/>
</dbReference>
<proteinExistence type="inferred from homology"/>
<evidence type="ECO:0000313" key="9">
    <source>
        <dbReference type="EMBL" id="NER16918.1"/>
    </source>
</evidence>
<feature type="signal peptide" evidence="6">
    <location>
        <begin position="1"/>
        <end position="25"/>
    </location>
</feature>
<dbReference type="SUPFAM" id="SSF48452">
    <property type="entry name" value="TPR-like"/>
    <property type="match status" value="1"/>
</dbReference>
<dbReference type="InterPro" id="IPR012944">
    <property type="entry name" value="SusD_RagB_dom"/>
</dbReference>
<evidence type="ECO:0000256" key="4">
    <source>
        <dbReference type="ARBA" id="ARBA00023136"/>
    </source>
</evidence>
<comment type="similarity">
    <text evidence="2">Belongs to the SusD family.</text>
</comment>
<keyword evidence="4" id="KW-0472">Membrane</keyword>
<keyword evidence="3 6" id="KW-0732">Signal</keyword>
<evidence type="ECO:0000313" key="10">
    <source>
        <dbReference type="Proteomes" id="UP000474296"/>
    </source>
</evidence>
<organism evidence="9 10">
    <name type="scientific">Spongiivirga citrea</name>
    <dbReference type="NCBI Taxonomy" id="1481457"/>
    <lineage>
        <taxon>Bacteria</taxon>
        <taxon>Pseudomonadati</taxon>
        <taxon>Bacteroidota</taxon>
        <taxon>Flavobacteriia</taxon>
        <taxon>Flavobacteriales</taxon>
        <taxon>Flavobacteriaceae</taxon>
        <taxon>Spongiivirga</taxon>
    </lineage>
</organism>
<dbReference type="InterPro" id="IPR011990">
    <property type="entry name" value="TPR-like_helical_dom_sf"/>
</dbReference>
<dbReference type="AlphaFoldDB" id="A0A6M0CGB0"/>
<evidence type="ECO:0000259" key="8">
    <source>
        <dbReference type="Pfam" id="PF14322"/>
    </source>
</evidence>
<evidence type="ECO:0000256" key="6">
    <source>
        <dbReference type="SAM" id="SignalP"/>
    </source>
</evidence>
<dbReference type="Proteomes" id="UP000474296">
    <property type="component" value="Unassembled WGS sequence"/>
</dbReference>
<dbReference type="GO" id="GO:0009279">
    <property type="term" value="C:cell outer membrane"/>
    <property type="evidence" value="ECO:0007669"/>
    <property type="project" value="UniProtKB-SubCell"/>
</dbReference>
<dbReference type="InterPro" id="IPR033985">
    <property type="entry name" value="SusD-like_N"/>
</dbReference>
<accession>A0A6M0CGB0</accession>